<keyword evidence="2" id="KW-1185">Reference proteome</keyword>
<evidence type="ECO:0000313" key="2">
    <source>
        <dbReference type="Proteomes" id="UP000265520"/>
    </source>
</evidence>
<organism evidence="1 2">
    <name type="scientific">Trifolium medium</name>
    <dbReference type="NCBI Taxonomy" id="97028"/>
    <lineage>
        <taxon>Eukaryota</taxon>
        <taxon>Viridiplantae</taxon>
        <taxon>Streptophyta</taxon>
        <taxon>Embryophyta</taxon>
        <taxon>Tracheophyta</taxon>
        <taxon>Spermatophyta</taxon>
        <taxon>Magnoliopsida</taxon>
        <taxon>eudicotyledons</taxon>
        <taxon>Gunneridae</taxon>
        <taxon>Pentapetalae</taxon>
        <taxon>rosids</taxon>
        <taxon>fabids</taxon>
        <taxon>Fabales</taxon>
        <taxon>Fabaceae</taxon>
        <taxon>Papilionoideae</taxon>
        <taxon>50 kb inversion clade</taxon>
        <taxon>NPAAA clade</taxon>
        <taxon>Hologalegina</taxon>
        <taxon>IRL clade</taxon>
        <taxon>Trifolieae</taxon>
        <taxon>Trifolium</taxon>
    </lineage>
</organism>
<feature type="non-terminal residue" evidence="1">
    <location>
        <position position="52"/>
    </location>
</feature>
<comment type="caution">
    <text evidence="1">The sequence shown here is derived from an EMBL/GenBank/DDBJ whole genome shotgun (WGS) entry which is preliminary data.</text>
</comment>
<proteinExistence type="predicted"/>
<dbReference type="AlphaFoldDB" id="A0A392R4E7"/>
<dbReference type="Proteomes" id="UP000265520">
    <property type="component" value="Unassembled WGS sequence"/>
</dbReference>
<name>A0A392R4E7_9FABA</name>
<protein>
    <submittedName>
        <fullName evidence="1">Uncharacterized protein</fullName>
    </submittedName>
</protein>
<evidence type="ECO:0000313" key="1">
    <source>
        <dbReference type="EMBL" id="MCI30425.1"/>
    </source>
</evidence>
<dbReference type="EMBL" id="LXQA010179470">
    <property type="protein sequence ID" value="MCI30425.1"/>
    <property type="molecule type" value="Genomic_DNA"/>
</dbReference>
<accession>A0A392R4E7</accession>
<reference evidence="1 2" key="1">
    <citation type="journal article" date="2018" name="Front. Plant Sci.">
        <title>Red Clover (Trifolium pratense) and Zigzag Clover (T. medium) - A Picture of Genomic Similarities and Differences.</title>
        <authorList>
            <person name="Dluhosova J."/>
            <person name="Istvanek J."/>
            <person name="Nedelnik J."/>
            <person name="Repkova J."/>
        </authorList>
    </citation>
    <scope>NUCLEOTIDE SEQUENCE [LARGE SCALE GENOMIC DNA]</scope>
    <source>
        <strain evidence="2">cv. 10/8</strain>
        <tissue evidence="1">Leaf</tissue>
    </source>
</reference>
<sequence>MLSESMRGICISGNAPVEICCRSIRCGDNLSSSHLDSSWVDMHCLLILLPLS</sequence>